<evidence type="ECO:0000256" key="3">
    <source>
        <dbReference type="SAM" id="MobiDB-lite"/>
    </source>
</evidence>
<dbReference type="AlphaFoldDB" id="A0AAJ0G5H8"/>
<evidence type="ECO:0000313" key="4">
    <source>
        <dbReference type="EMBL" id="KAK3048036.1"/>
    </source>
</evidence>
<dbReference type="Pfam" id="PF11951">
    <property type="entry name" value="Fungal_trans_2"/>
    <property type="match status" value="1"/>
</dbReference>
<dbReference type="PANTHER" id="PTHR37534">
    <property type="entry name" value="TRANSCRIPTIONAL ACTIVATOR PROTEIN UGA3"/>
    <property type="match status" value="1"/>
</dbReference>
<evidence type="ECO:0008006" key="6">
    <source>
        <dbReference type="Google" id="ProtNLM"/>
    </source>
</evidence>
<comment type="caution">
    <text evidence="4">The sequence shown here is derived from an EMBL/GenBank/DDBJ whole genome shotgun (WGS) entry which is preliminary data.</text>
</comment>
<dbReference type="GO" id="GO:0000976">
    <property type="term" value="F:transcription cis-regulatory region binding"/>
    <property type="evidence" value="ECO:0007669"/>
    <property type="project" value="TreeGrafter"/>
</dbReference>
<evidence type="ECO:0000313" key="5">
    <source>
        <dbReference type="Proteomes" id="UP001271007"/>
    </source>
</evidence>
<organism evidence="4 5">
    <name type="scientific">Extremus antarcticus</name>
    <dbReference type="NCBI Taxonomy" id="702011"/>
    <lineage>
        <taxon>Eukaryota</taxon>
        <taxon>Fungi</taxon>
        <taxon>Dikarya</taxon>
        <taxon>Ascomycota</taxon>
        <taxon>Pezizomycotina</taxon>
        <taxon>Dothideomycetes</taxon>
        <taxon>Dothideomycetidae</taxon>
        <taxon>Mycosphaerellales</taxon>
        <taxon>Extremaceae</taxon>
        <taxon>Extremus</taxon>
    </lineage>
</organism>
<dbReference type="PANTHER" id="PTHR37534:SF2">
    <property type="entry name" value="N-ACETYLTRANSFERASE DOMAIN-CONTAINING PROTEIN"/>
    <property type="match status" value="1"/>
</dbReference>
<feature type="region of interest" description="Disordered" evidence="3">
    <location>
        <begin position="136"/>
        <end position="165"/>
    </location>
</feature>
<comment type="subcellular location">
    <subcellularLocation>
        <location evidence="1">Nucleus</location>
    </subcellularLocation>
</comment>
<keyword evidence="5" id="KW-1185">Reference proteome</keyword>
<dbReference type="EMBL" id="JAWDJX010000053">
    <property type="protein sequence ID" value="KAK3048036.1"/>
    <property type="molecule type" value="Genomic_DNA"/>
</dbReference>
<dbReference type="InterPro" id="IPR021858">
    <property type="entry name" value="Fun_TF"/>
</dbReference>
<proteinExistence type="predicted"/>
<keyword evidence="2" id="KW-0539">Nucleus</keyword>
<name>A0AAJ0G5H8_9PEZI</name>
<sequence>MQNTTFRQAQRWVGTSGELRFLDETRELMSLYNHELPPDYTQTVTPWTKDTESPAETFATDEAYDGVSAATSNNVLSRADTTVNAFASPSKRRMVVSVTDNAASSVLSSPDMALTRVESRTSAALGEPEWLGPGLTSELPFHSQDQFSPGTERSWRPGTSQHTDADYVTSPDTPGRLYLKTAVWPLGTVEEAELLRYYVEHLARSLDLTDPDRHFRVAVPQRAGTCPTLLNAIFALSARHLSRVGDYDPLVGDRYHTECLKHLIPMLDDSTAVLDENLLASMIILRNLEEIEVPLSGQSGQSHLLGAQIFMEAQVRATLAGGLREAAFWVGLRQEIFVAFVNQRSILPATERGDVDRSFDTAADHVWTCRMVMLCADVIRYCFSDNDLPTRTYRELVDSITEWDSRKPSTFTPIYYKAADANSTFPVFWYLREEIMVGLQHYHIAQLLLSAHNPKVPRIGPGRAAALRKMDEEIREHVKVLAGICQSNSDIAPNYTYAAMAITIAGDKFTEPTEQNALLHLLDVCDKHHAHPTGRAQDNLKAAWGWT</sequence>
<accession>A0AAJ0G5H8</accession>
<reference evidence="4" key="1">
    <citation type="submission" date="2023-04" db="EMBL/GenBank/DDBJ databases">
        <title>Black Yeasts Isolated from many extreme environments.</title>
        <authorList>
            <person name="Coleine C."/>
            <person name="Stajich J.E."/>
            <person name="Selbmann L."/>
        </authorList>
    </citation>
    <scope>NUCLEOTIDE SEQUENCE</scope>
    <source>
        <strain evidence="4">CCFEE 5312</strain>
    </source>
</reference>
<protein>
    <recommendedName>
        <fullName evidence="6">ARCA-like protein</fullName>
    </recommendedName>
</protein>
<feature type="compositionally biased region" description="Polar residues" evidence="3">
    <location>
        <begin position="143"/>
        <end position="162"/>
    </location>
</feature>
<dbReference type="Proteomes" id="UP001271007">
    <property type="component" value="Unassembled WGS sequence"/>
</dbReference>
<evidence type="ECO:0000256" key="2">
    <source>
        <dbReference type="ARBA" id="ARBA00023242"/>
    </source>
</evidence>
<gene>
    <name evidence="4" type="ORF">LTR09_010551</name>
</gene>
<dbReference type="GO" id="GO:0003700">
    <property type="term" value="F:DNA-binding transcription factor activity"/>
    <property type="evidence" value="ECO:0007669"/>
    <property type="project" value="TreeGrafter"/>
</dbReference>
<dbReference type="GO" id="GO:0045944">
    <property type="term" value="P:positive regulation of transcription by RNA polymerase II"/>
    <property type="evidence" value="ECO:0007669"/>
    <property type="project" value="TreeGrafter"/>
</dbReference>
<evidence type="ECO:0000256" key="1">
    <source>
        <dbReference type="ARBA" id="ARBA00004123"/>
    </source>
</evidence>
<dbReference type="GO" id="GO:0005634">
    <property type="term" value="C:nucleus"/>
    <property type="evidence" value="ECO:0007669"/>
    <property type="project" value="UniProtKB-SubCell"/>
</dbReference>